<dbReference type="PANTHER" id="PTHR36357">
    <property type="entry name" value="OS03G0148300 PROTEIN"/>
    <property type="match status" value="1"/>
</dbReference>
<comment type="caution">
    <text evidence="2">The sequence shown here is derived from an EMBL/GenBank/DDBJ whole genome shotgun (WGS) entry which is preliminary data.</text>
</comment>
<protein>
    <submittedName>
        <fullName evidence="2">Uncharacterized protein</fullName>
    </submittedName>
</protein>
<reference evidence="2" key="1">
    <citation type="journal article" date="2022" name="Plant J.">
        <title>Strategies of tolerance reflected in two North American maple genomes.</title>
        <authorList>
            <person name="McEvoy S.L."/>
            <person name="Sezen U.U."/>
            <person name="Trouern-Trend A."/>
            <person name="McMahon S.M."/>
            <person name="Schaberg P.G."/>
            <person name="Yang J."/>
            <person name="Wegrzyn J.L."/>
            <person name="Swenson N.G."/>
        </authorList>
    </citation>
    <scope>NUCLEOTIDE SEQUENCE</scope>
    <source>
        <strain evidence="2">NS2018</strain>
    </source>
</reference>
<reference evidence="2" key="2">
    <citation type="submission" date="2023-06" db="EMBL/GenBank/DDBJ databases">
        <authorList>
            <person name="Swenson N.G."/>
            <person name="Wegrzyn J.L."/>
            <person name="Mcevoy S.L."/>
        </authorList>
    </citation>
    <scope>NUCLEOTIDE SEQUENCE</scope>
    <source>
        <strain evidence="2">NS2018</strain>
        <tissue evidence="2">Leaf</tissue>
    </source>
</reference>
<keyword evidence="3" id="KW-1185">Reference proteome</keyword>
<accession>A0AA39VCN9</accession>
<name>A0AA39VCN9_ACESA</name>
<feature type="compositionally biased region" description="Basic and acidic residues" evidence="1">
    <location>
        <begin position="169"/>
        <end position="187"/>
    </location>
</feature>
<evidence type="ECO:0000256" key="1">
    <source>
        <dbReference type="SAM" id="MobiDB-lite"/>
    </source>
</evidence>
<dbReference type="AlphaFoldDB" id="A0AA39VCN9"/>
<sequence>MAFAGLEVISYRDPPGGVDPASGVLCNPYDLDSVMEILLEGLTRSRASGVLYSPPGSLQRSSWRAYPGKPWERIERLKFRELASGSKEFVGHNLKKENLRELKQMFEEDLNWVLDNDIQLDDDYGSLGGENWEFDPAKRWRSEADAIREFILTQPEAYEIKIGNQAFRRPRDPPLDDLVEKLRHEENKEDEDDDAGQSKDEL</sequence>
<proteinExistence type="predicted"/>
<organism evidence="2 3">
    <name type="scientific">Acer saccharum</name>
    <name type="common">Sugar maple</name>
    <dbReference type="NCBI Taxonomy" id="4024"/>
    <lineage>
        <taxon>Eukaryota</taxon>
        <taxon>Viridiplantae</taxon>
        <taxon>Streptophyta</taxon>
        <taxon>Embryophyta</taxon>
        <taxon>Tracheophyta</taxon>
        <taxon>Spermatophyta</taxon>
        <taxon>Magnoliopsida</taxon>
        <taxon>eudicotyledons</taxon>
        <taxon>Gunneridae</taxon>
        <taxon>Pentapetalae</taxon>
        <taxon>rosids</taxon>
        <taxon>malvids</taxon>
        <taxon>Sapindales</taxon>
        <taxon>Sapindaceae</taxon>
        <taxon>Hippocastanoideae</taxon>
        <taxon>Acereae</taxon>
        <taxon>Acer</taxon>
    </lineage>
</organism>
<dbReference type="EMBL" id="JAUESC010000387">
    <property type="protein sequence ID" value="KAK0575081.1"/>
    <property type="molecule type" value="Genomic_DNA"/>
</dbReference>
<dbReference type="Proteomes" id="UP001168877">
    <property type="component" value="Unassembled WGS sequence"/>
</dbReference>
<evidence type="ECO:0000313" key="2">
    <source>
        <dbReference type="EMBL" id="KAK0575081.1"/>
    </source>
</evidence>
<evidence type="ECO:0000313" key="3">
    <source>
        <dbReference type="Proteomes" id="UP001168877"/>
    </source>
</evidence>
<feature type="region of interest" description="Disordered" evidence="1">
    <location>
        <begin position="163"/>
        <end position="202"/>
    </location>
</feature>
<gene>
    <name evidence="2" type="ORF">LWI29_033735</name>
</gene>
<dbReference type="PANTHER" id="PTHR36357:SF1">
    <property type="entry name" value="OS03G0148300 PROTEIN"/>
    <property type="match status" value="1"/>
</dbReference>